<evidence type="ECO:0000256" key="2">
    <source>
        <dbReference type="ARBA" id="ARBA00010065"/>
    </source>
</evidence>
<dbReference type="eggNOG" id="COG0815">
    <property type="taxonomic scope" value="Bacteria"/>
</dbReference>
<dbReference type="STRING" id="709032.Sulku_0514"/>
<dbReference type="InterPro" id="IPR059109">
    <property type="entry name" value="Lnt_membrane_dom"/>
</dbReference>
<evidence type="ECO:0000256" key="7">
    <source>
        <dbReference type="ARBA" id="ARBA00022989"/>
    </source>
</evidence>
<dbReference type="InterPro" id="IPR004563">
    <property type="entry name" value="Apolipo_AcylTrfase"/>
</dbReference>
<dbReference type="NCBIfam" id="NF008934">
    <property type="entry name" value="PRK12291.1"/>
    <property type="match status" value="1"/>
</dbReference>
<keyword evidence="4" id="KW-0997">Cell inner membrane</keyword>
<feature type="transmembrane region" description="Helical" evidence="10">
    <location>
        <begin position="7"/>
        <end position="27"/>
    </location>
</feature>
<dbReference type="PANTHER" id="PTHR38686:SF1">
    <property type="entry name" value="APOLIPOPROTEIN N-ACYLTRANSFERASE"/>
    <property type="match status" value="1"/>
</dbReference>
<dbReference type="HOGENOM" id="CLU_050649_0_0_7"/>
<evidence type="ECO:0000313" key="12">
    <source>
        <dbReference type="EMBL" id="ADR33181.1"/>
    </source>
</evidence>
<evidence type="ECO:0000256" key="10">
    <source>
        <dbReference type="SAM" id="Phobius"/>
    </source>
</evidence>
<evidence type="ECO:0000256" key="8">
    <source>
        <dbReference type="ARBA" id="ARBA00023136"/>
    </source>
</evidence>
<dbReference type="RefSeq" id="WP_013459378.1">
    <property type="nucleotide sequence ID" value="NC_014762.1"/>
</dbReference>
<dbReference type="SUPFAM" id="SSF56317">
    <property type="entry name" value="Carbon-nitrogen hydrolase"/>
    <property type="match status" value="1"/>
</dbReference>
<sequence>MKYRSSPLIELVVAPLIIALFFSAFIYWEYFSLTSKALNTLSGLIALYALLHVPKRTVLLSGFWIGWLWCYWIGFSFQYYGLGWATWLVALGFGFVYALYYGTMALTTDALLRALILFGLTFVWPMDFNWMQPELIFVESYLGFSKWQFALILFALASTAYFKGFKKAIPLLLLLGSVQLSYTPPPVPDLKIKLVSTDISQDFKWQSDRLPQTIQDNFSAIDEAIAQGYDLIVLPESAFPLYMNEHTEISEALSMRSLHIAILTGTLHKENGLNYNVSYLFNQGNITVAKKTILVPFGEYIPLPKFLRGWVNREIFGGGADFVTARTPTDFQVKGVTFRNAVCYEATRRELYTPDVRYMVAVSNNGWFKPSIEPTLQNLLIRFYARQNKTIVFHAVNGGGSGIVY</sequence>
<protein>
    <submittedName>
        <fullName evidence="12">Apolipoprotein N-acyltransferase</fullName>
    </submittedName>
</protein>
<feature type="transmembrane region" description="Helical" evidence="10">
    <location>
        <begin position="33"/>
        <end position="51"/>
    </location>
</feature>
<feature type="transmembrane region" description="Helical" evidence="10">
    <location>
        <begin position="147"/>
        <end position="165"/>
    </location>
</feature>
<keyword evidence="13" id="KW-1185">Reference proteome</keyword>
<feature type="transmembrane region" description="Helical" evidence="10">
    <location>
        <begin position="110"/>
        <end position="127"/>
    </location>
</feature>
<keyword evidence="7 10" id="KW-1133">Transmembrane helix</keyword>
<keyword evidence="5" id="KW-0808">Transferase</keyword>
<name>E4U016_SULKY</name>
<dbReference type="InterPro" id="IPR036526">
    <property type="entry name" value="C-N_Hydrolase_sf"/>
</dbReference>
<dbReference type="GO" id="GO:0005886">
    <property type="term" value="C:plasma membrane"/>
    <property type="evidence" value="ECO:0007669"/>
    <property type="project" value="UniProtKB-SubCell"/>
</dbReference>
<accession>E4U016</accession>
<feature type="transmembrane region" description="Helical" evidence="10">
    <location>
        <begin position="58"/>
        <end position="78"/>
    </location>
</feature>
<evidence type="ECO:0000256" key="4">
    <source>
        <dbReference type="ARBA" id="ARBA00022519"/>
    </source>
</evidence>
<evidence type="ECO:0000256" key="1">
    <source>
        <dbReference type="ARBA" id="ARBA00004651"/>
    </source>
</evidence>
<dbReference type="OrthoDB" id="9804277at2"/>
<evidence type="ECO:0000313" key="13">
    <source>
        <dbReference type="Proteomes" id="UP000008721"/>
    </source>
</evidence>
<comment type="similarity">
    <text evidence="2">Belongs to the CN hydrolase family. Apolipoprotein N-acyltransferase subfamily.</text>
</comment>
<evidence type="ECO:0000256" key="5">
    <source>
        <dbReference type="ARBA" id="ARBA00022679"/>
    </source>
</evidence>
<keyword evidence="9" id="KW-0012">Acyltransferase</keyword>
<reference evidence="12 13" key="1">
    <citation type="journal article" date="2012" name="Stand. Genomic Sci.">
        <title>Complete genome sequence of the sulfur compounds oxidizing chemolithoautotroph Sulfuricurvum kujiense type strain (YK-1(T)).</title>
        <authorList>
            <person name="Han C."/>
            <person name="Kotsyurbenko O."/>
            <person name="Chertkov O."/>
            <person name="Held B."/>
            <person name="Lapidus A."/>
            <person name="Nolan M."/>
            <person name="Lucas S."/>
            <person name="Hammon N."/>
            <person name="Deshpande S."/>
            <person name="Cheng J.F."/>
            <person name="Tapia R."/>
            <person name="Goodwin L.A."/>
            <person name="Pitluck S."/>
            <person name="Liolios K."/>
            <person name="Pagani I."/>
            <person name="Ivanova N."/>
            <person name="Mavromatis K."/>
            <person name="Mikhailova N."/>
            <person name="Pati A."/>
            <person name="Chen A."/>
            <person name="Palaniappan K."/>
            <person name="Land M."/>
            <person name="Hauser L."/>
            <person name="Chang Y.J."/>
            <person name="Jeffries C.D."/>
            <person name="Brambilla E.M."/>
            <person name="Rohde M."/>
            <person name="Spring S."/>
            <person name="Sikorski J."/>
            <person name="Goker M."/>
            <person name="Woyke T."/>
            <person name="Bristow J."/>
            <person name="Eisen J.A."/>
            <person name="Markowitz V."/>
            <person name="Hugenholtz P."/>
            <person name="Kyrpides N.C."/>
            <person name="Klenk H.P."/>
            <person name="Detter J.C."/>
        </authorList>
    </citation>
    <scope>NUCLEOTIDE SEQUENCE [LARGE SCALE GENOMIC DNA]</scope>
    <source>
        <strain evidence="13">ATCC BAA-921 / DSM 16994 / JCM 11577 / YK-1</strain>
    </source>
</reference>
<dbReference type="Gene3D" id="3.60.110.10">
    <property type="entry name" value="Carbon-nitrogen hydrolase"/>
    <property type="match status" value="1"/>
</dbReference>
<dbReference type="Pfam" id="PF00795">
    <property type="entry name" value="CN_hydrolase"/>
    <property type="match status" value="1"/>
</dbReference>
<dbReference type="AlphaFoldDB" id="E4U016"/>
<comment type="subcellular location">
    <subcellularLocation>
        <location evidence="1">Cell membrane</location>
        <topology evidence="1">Multi-pass membrane protein</topology>
    </subcellularLocation>
</comment>
<evidence type="ECO:0000256" key="6">
    <source>
        <dbReference type="ARBA" id="ARBA00022692"/>
    </source>
</evidence>
<dbReference type="InterPro" id="IPR059110">
    <property type="entry name" value="Lnt_campylobact"/>
</dbReference>
<evidence type="ECO:0000256" key="9">
    <source>
        <dbReference type="ARBA" id="ARBA00023315"/>
    </source>
</evidence>
<dbReference type="PANTHER" id="PTHR38686">
    <property type="entry name" value="APOLIPOPROTEIN N-ACYLTRANSFERASE"/>
    <property type="match status" value="1"/>
</dbReference>
<gene>
    <name evidence="12" type="ordered locus">Sulku_0514</name>
</gene>
<keyword evidence="3" id="KW-1003">Cell membrane</keyword>
<keyword evidence="6 10" id="KW-0812">Transmembrane</keyword>
<feature type="transmembrane region" description="Helical" evidence="10">
    <location>
        <begin position="84"/>
        <end position="103"/>
    </location>
</feature>
<dbReference type="GO" id="GO:0016410">
    <property type="term" value="F:N-acyltransferase activity"/>
    <property type="evidence" value="ECO:0007669"/>
    <property type="project" value="InterPro"/>
</dbReference>
<evidence type="ECO:0000259" key="11">
    <source>
        <dbReference type="PROSITE" id="PS50263"/>
    </source>
</evidence>
<dbReference type="Pfam" id="PF26365">
    <property type="entry name" value="ApoNAT_membrane"/>
    <property type="match status" value="1"/>
</dbReference>
<dbReference type="GO" id="GO:0042158">
    <property type="term" value="P:lipoprotein biosynthetic process"/>
    <property type="evidence" value="ECO:0007669"/>
    <property type="project" value="InterPro"/>
</dbReference>
<dbReference type="EMBL" id="CP002355">
    <property type="protein sequence ID" value="ADR33181.1"/>
    <property type="molecule type" value="Genomic_DNA"/>
</dbReference>
<dbReference type="NCBIfam" id="TIGR00546">
    <property type="entry name" value="lnt"/>
    <property type="match status" value="1"/>
</dbReference>
<dbReference type="KEGG" id="sku:Sulku_0514"/>
<keyword evidence="8 10" id="KW-0472">Membrane</keyword>
<dbReference type="PROSITE" id="PS50263">
    <property type="entry name" value="CN_HYDROLASE"/>
    <property type="match status" value="1"/>
</dbReference>
<feature type="domain" description="CN hydrolase" evidence="11">
    <location>
        <begin position="195"/>
        <end position="405"/>
    </location>
</feature>
<proteinExistence type="inferred from homology"/>
<dbReference type="InterPro" id="IPR003010">
    <property type="entry name" value="C-N_Hydrolase"/>
</dbReference>
<organism evidence="12 13">
    <name type="scientific">Sulfuricurvum kujiense (strain ATCC BAA-921 / DSM 16994 / JCM 11577 / YK-1)</name>
    <dbReference type="NCBI Taxonomy" id="709032"/>
    <lineage>
        <taxon>Bacteria</taxon>
        <taxon>Pseudomonadati</taxon>
        <taxon>Campylobacterota</taxon>
        <taxon>Epsilonproteobacteria</taxon>
        <taxon>Campylobacterales</taxon>
        <taxon>Sulfurimonadaceae</taxon>
        <taxon>Sulfuricurvum</taxon>
    </lineage>
</organism>
<dbReference type="Proteomes" id="UP000008721">
    <property type="component" value="Chromosome"/>
</dbReference>
<evidence type="ECO:0000256" key="3">
    <source>
        <dbReference type="ARBA" id="ARBA00022475"/>
    </source>
</evidence>